<dbReference type="Pfam" id="PF00171">
    <property type="entry name" value="Aldedh"/>
    <property type="match status" value="1"/>
</dbReference>
<dbReference type="PANTHER" id="PTHR42804:SF1">
    <property type="entry name" value="ALDEHYDE DEHYDROGENASE-RELATED"/>
    <property type="match status" value="1"/>
</dbReference>
<dbReference type="Gene3D" id="3.40.605.10">
    <property type="entry name" value="Aldehyde Dehydrogenase, Chain A, domain 1"/>
    <property type="match status" value="1"/>
</dbReference>
<dbReference type="PROSITE" id="PS00070">
    <property type="entry name" value="ALDEHYDE_DEHYDR_CYS"/>
    <property type="match status" value="1"/>
</dbReference>
<evidence type="ECO:0000256" key="2">
    <source>
        <dbReference type="ARBA" id="ARBA00023002"/>
    </source>
</evidence>
<keyword evidence="2" id="KW-0560">Oxidoreductase</keyword>
<protein>
    <recommendedName>
        <fullName evidence="3">aldehyde dehydrogenase (NAD(+))</fullName>
        <ecNumber evidence="3">1.2.1.3</ecNumber>
    </recommendedName>
</protein>
<dbReference type="EMBL" id="BAAAJK010000006">
    <property type="protein sequence ID" value="GAA1385010.1"/>
    <property type="molecule type" value="Genomic_DNA"/>
</dbReference>
<evidence type="ECO:0000256" key="1">
    <source>
        <dbReference type="ARBA" id="ARBA00009986"/>
    </source>
</evidence>
<dbReference type="InterPro" id="IPR015590">
    <property type="entry name" value="Aldehyde_DH_dom"/>
</dbReference>
<comment type="similarity">
    <text evidence="1">Belongs to the aldehyde dehydrogenase family.</text>
</comment>
<keyword evidence="7" id="KW-1185">Reference proteome</keyword>
<evidence type="ECO:0000256" key="3">
    <source>
        <dbReference type="ARBA" id="ARBA00024226"/>
    </source>
</evidence>
<dbReference type="RefSeq" id="WP_344020099.1">
    <property type="nucleotide sequence ID" value="NZ_BAAAJK010000006.1"/>
</dbReference>
<dbReference type="EC" id="1.2.1.3" evidence="3"/>
<accession>A0ABN1XNY9</accession>
<dbReference type="PANTHER" id="PTHR42804">
    <property type="entry name" value="ALDEHYDE DEHYDROGENASE"/>
    <property type="match status" value="1"/>
</dbReference>
<evidence type="ECO:0000313" key="6">
    <source>
        <dbReference type="EMBL" id="GAA1385010.1"/>
    </source>
</evidence>
<organism evidence="6 7">
    <name type="scientific">Pseudonocardia kongjuensis</name>
    <dbReference type="NCBI Taxonomy" id="102227"/>
    <lineage>
        <taxon>Bacteria</taxon>
        <taxon>Bacillati</taxon>
        <taxon>Actinomycetota</taxon>
        <taxon>Actinomycetes</taxon>
        <taxon>Pseudonocardiales</taxon>
        <taxon>Pseudonocardiaceae</taxon>
        <taxon>Pseudonocardia</taxon>
    </lineage>
</organism>
<sequence>MTGTVRELVGGTITVPGVELATVLTDPDTGTSLYPQRASTPERVEEAIATAWAVHTDGAWSELPRKERADAVRALQAELAARAPELGLADSLDTGVPQAVTPLFIGAVTGLLESAASRIEDGFGHVELTSSAGGWDRWQLPWGPAAIFLPWNAPTATAIVKIAEALVAGCPVVLKPSEWAPHLSGPFAEAVLAALPPGVVQIVHGDRVVGASIVEDVRIAAVSYTGGVEGGRAVGQACARNFTPADLELSGNNPVVALPDTQPGTVVEHVVPGMLLLNGQWCAGPRRLVVPQSRLDDYLAALAAALDALPIGPTTDPGTVLGPLGHGPHRRRIEEQLDAFAARGCEVRRYGTLPEAGGHFAAAAVVLADDAPELTEEVFGPVLVVRTYRDVDEAVRIANDHPYGLSGYVFGDDRDAARAVGRRVRAGLVTLNSVLAGPPDISRVGSMWGSSGIGIAGLGQGASFFSGHRSVG</sequence>
<feature type="domain" description="Aldehyde dehydrogenase" evidence="5">
    <location>
        <begin position="25"/>
        <end position="468"/>
    </location>
</feature>
<dbReference type="InterPro" id="IPR016161">
    <property type="entry name" value="Ald_DH/histidinol_DH"/>
</dbReference>
<reference evidence="6 7" key="1">
    <citation type="journal article" date="2019" name="Int. J. Syst. Evol. Microbiol.">
        <title>The Global Catalogue of Microorganisms (GCM) 10K type strain sequencing project: providing services to taxonomists for standard genome sequencing and annotation.</title>
        <authorList>
            <consortium name="The Broad Institute Genomics Platform"/>
            <consortium name="The Broad Institute Genome Sequencing Center for Infectious Disease"/>
            <person name="Wu L."/>
            <person name="Ma J."/>
        </authorList>
    </citation>
    <scope>NUCLEOTIDE SEQUENCE [LARGE SCALE GENOMIC DNA]</scope>
    <source>
        <strain evidence="6 7">JCM 11896</strain>
    </source>
</reference>
<dbReference type="InterPro" id="IPR016163">
    <property type="entry name" value="Ald_DH_C"/>
</dbReference>
<evidence type="ECO:0000259" key="5">
    <source>
        <dbReference type="Pfam" id="PF00171"/>
    </source>
</evidence>
<comment type="caution">
    <text evidence="6">The sequence shown here is derived from an EMBL/GenBank/DDBJ whole genome shotgun (WGS) entry which is preliminary data.</text>
</comment>
<dbReference type="Proteomes" id="UP001501414">
    <property type="component" value="Unassembled WGS sequence"/>
</dbReference>
<evidence type="ECO:0000313" key="7">
    <source>
        <dbReference type="Proteomes" id="UP001501414"/>
    </source>
</evidence>
<name>A0ABN1XNY9_9PSEU</name>
<dbReference type="Gene3D" id="3.40.309.10">
    <property type="entry name" value="Aldehyde Dehydrogenase, Chain A, domain 2"/>
    <property type="match status" value="1"/>
</dbReference>
<evidence type="ECO:0000256" key="4">
    <source>
        <dbReference type="ARBA" id="ARBA00049194"/>
    </source>
</evidence>
<dbReference type="InterPro" id="IPR016162">
    <property type="entry name" value="Ald_DH_N"/>
</dbReference>
<dbReference type="InterPro" id="IPR016160">
    <property type="entry name" value="Ald_DH_CS_CYS"/>
</dbReference>
<proteinExistence type="inferred from homology"/>
<comment type="catalytic activity">
    <reaction evidence="4">
        <text>an aldehyde + NAD(+) + H2O = a carboxylate + NADH + 2 H(+)</text>
        <dbReference type="Rhea" id="RHEA:16185"/>
        <dbReference type="ChEBI" id="CHEBI:15377"/>
        <dbReference type="ChEBI" id="CHEBI:15378"/>
        <dbReference type="ChEBI" id="CHEBI:17478"/>
        <dbReference type="ChEBI" id="CHEBI:29067"/>
        <dbReference type="ChEBI" id="CHEBI:57540"/>
        <dbReference type="ChEBI" id="CHEBI:57945"/>
        <dbReference type="EC" id="1.2.1.3"/>
    </reaction>
</comment>
<dbReference type="SUPFAM" id="SSF53720">
    <property type="entry name" value="ALDH-like"/>
    <property type="match status" value="1"/>
</dbReference>
<gene>
    <name evidence="6" type="ORF">GCM10009613_16700</name>
</gene>